<dbReference type="AlphaFoldDB" id="A0A239W6D2"/>
<gene>
    <name evidence="8" type="ORF">SAMEA4412665_00261</name>
</gene>
<name>A0A239W6D2_9ACTN</name>
<dbReference type="PANTHER" id="PTHR12992:SF11">
    <property type="entry name" value="MITOCHONDRIAL COENZYME A DIPHOSPHATASE NUDT8"/>
    <property type="match status" value="1"/>
</dbReference>
<evidence type="ECO:0000313" key="8">
    <source>
        <dbReference type="EMBL" id="SNV29324.1"/>
    </source>
</evidence>
<evidence type="ECO:0000256" key="3">
    <source>
        <dbReference type="ARBA" id="ARBA00022723"/>
    </source>
</evidence>
<dbReference type="InterPro" id="IPR000086">
    <property type="entry name" value="NUDIX_hydrolase_dom"/>
</dbReference>
<evidence type="ECO:0000256" key="4">
    <source>
        <dbReference type="ARBA" id="ARBA00022801"/>
    </source>
</evidence>
<comment type="cofactor">
    <cofactor evidence="1">
        <name>Mn(2+)</name>
        <dbReference type="ChEBI" id="CHEBI:29035"/>
    </cofactor>
</comment>
<proteinExistence type="predicted"/>
<sequence>MNIFDKLRAVLSPEVPVPPPADRNFSSAVLVLLSDCADPDVVLTTRSSTVHRHRGQVCLPGGHYEPGDPDLIVTALRETQEEVGVAASQVKVLGTLPARVTVPVSRSTVTTVVGMWDGGGSKSGGGLRVVDPAEVSQVHRIALSTLADPRTRVSAHHPNGGRGAAFDLPELFIWGFTGHILDAVLSLGGWERPWDTRRIVEIPTPFRGEDAPTPEDG</sequence>
<dbReference type="Proteomes" id="UP000215332">
    <property type="component" value="Chromosome 1"/>
</dbReference>
<dbReference type="Gene3D" id="3.90.79.10">
    <property type="entry name" value="Nucleoside Triphosphate Pyrophosphohydrolase"/>
    <property type="match status" value="1"/>
</dbReference>
<dbReference type="Pfam" id="PF00293">
    <property type="entry name" value="NUDIX"/>
    <property type="match status" value="1"/>
</dbReference>
<dbReference type="KEGG" id="cgrn:4412665_00261"/>
<evidence type="ECO:0000313" key="9">
    <source>
        <dbReference type="Proteomes" id="UP000215332"/>
    </source>
</evidence>
<accession>A0A239W6D2</accession>
<evidence type="ECO:0000256" key="2">
    <source>
        <dbReference type="ARBA" id="ARBA00001946"/>
    </source>
</evidence>
<reference evidence="8 9" key="1">
    <citation type="submission" date="2017-06" db="EMBL/GenBank/DDBJ databases">
        <authorList>
            <consortium name="Pathogen Informatics"/>
        </authorList>
    </citation>
    <scope>NUCLEOTIDE SEQUENCE [LARGE SCALE GENOMIC DNA]</scope>
    <source>
        <strain evidence="8 9">NCTC11865</strain>
    </source>
</reference>
<keyword evidence="3" id="KW-0479">Metal-binding</keyword>
<dbReference type="CDD" id="cd03426">
    <property type="entry name" value="NUDIX_CoAse_Nudt7"/>
    <property type="match status" value="1"/>
</dbReference>
<comment type="cofactor">
    <cofactor evidence="2">
        <name>Mg(2+)</name>
        <dbReference type="ChEBI" id="CHEBI:18420"/>
    </cofactor>
</comment>
<dbReference type="GO" id="GO:0010945">
    <property type="term" value="F:coenzyme A diphosphatase activity"/>
    <property type="evidence" value="ECO:0007669"/>
    <property type="project" value="InterPro"/>
</dbReference>
<dbReference type="eggNOG" id="COG0494">
    <property type="taxonomic scope" value="Bacteria"/>
</dbReference>
<dbReference type="GeneID" id="85154658"/>
<dbReference type="PROSITE" id="PS51462">
    <property type="entry name" value="NUDIX"/>
    <property type="match status" value="1"/>
</dbReference>
<evidence type="ECO:0000256" key="6">
    <source>
        <dbReference type="ARBA" id="ARBA00023211"/>
    </source>
</evidence>
<organism evidence="8 9">
    <name type="scientific">Cutibacterium granulosum</name>
    <dbReference type="NCBI Taxonomy" id="33011"/>
    <lineage>
        <taxon>Bacteria</taxon>
        <taxon>Bacillati</taxon>
        <taxon>Actinomycetota</taxon>
        <taxon>Actinomycetes</taxon>
        <taxon>Propionibacteriales</taxon>
        <taxon>Propionibacteriaceae</taxon>
        <taxon>Cutibacterium</taxon>
    </lineage>
</organism>
<dbReference type="InterPro" id="IPR015797">
    <property type="entry name" value="NUDIX_hydrolase-like_dom_sf"/>
</dbReference>
<dbReference type="InterPro" id="IPR045121">
    <property type="entry name" value="CoAse"/>
</dbReference>
<dbReference type="SUPFAM" id="SSF55811">
    <property type="entry name" value="Nudix"/>
    <property type="match status" value="1"/>
</dbReference>
<protein>
    <submittedName>
        <fullName evidence="8">Putative NUDIX hydrolase</fullName>
    </submittedName>
</protein>
<dbReference type="RefSeq" id="WP_231933779.1">
    <property type="nucleotide sequence ID" value="NZ_AP026710.1"/>
</dbReference>
<keyword evidence="5" id="KW-0460">Magnesium</keyword>
<dbReference type="EMBL" id="LT906441">
    <property type="protein sequence ID" value="SNV29324.1"/>
    <property type="molecule type" value="Genomic_DNA"/>
</dbReference>
<evidence type="ECO:0000256" key="5">
    <source>
        <dbReference type="ARBA" id="ARBA00022842"/>
    </source>
</evidence>
<evidence type="ECO:0000256" key="1">
    <source>
        <dbReference type="ARBA" id="ARBA00001936"/>
    </source>
</evidence>
<keyword evidence="6" id="KW-0464">Manganese</keyword>
<feature type="domain" description="Nudix hydrolase" evidence="7">
    <location>
        <begin position="23"/>
        <end position="166"/>
    </location>
</feature>
<dbReference type="PANTHER" id="PTHR12992">
    <property type="entry name" value="NUDIX HYDROLASE"/>
    <property type="match status" value="1"/>
</dbReference>
<dbReference type="GO" id="GO:0046872">
    <property type="term" value="F:metal ion binding"/>
    <property type="evidence" value="ECO:0007669"/>
    <property type="project" value="UniProtKB-KW"/>
</dbReference>
<evidence type="ECO:0000259" key="7">
    <source>
        <dbReference type="PROSITE" id="PS51462"/>
    </source>
</evidence>
<keyword evidence="4 8" id="KW-0378">Hydrolase</keyword>